<evidence type="ECO:0000313" key="2">
    <source>
        <dbReference type="EMBL" id="RWR76549.1"/>
    </source>
</evidence>
<reference evidence="2 3" key="1">
    <citation type="journal article" date="2019" name="Nat. Plants">
        <title>Stout camphor tree genome fills gaps in understanding of flowering plant genome evolution.</title>
        <authorList>
            <person name="Chaw S.M."/>
            <person name="Liu Y.C."/>
            <person name="Wu Y.W."/>
            <person name="Wang H.Y."/>
            <person name="Lin C.I."/>
            <person name="Wu C.S."/>
            <person name="Ke H.M."/>
            <person name="Chang L.Y."/>
            <person name="Hsu C.Y."/>
            <person name="Yang H.T."/>
            <person name="Sudianto E."/>
            <person name="Hsu M.H."/>
            <person name="Wu K.P."/>
            <person name="Wang L.N."/>
            <person name="Leebens-Mack J.H."/>
            <person name="Tsai I.J."/>
        </authorList>
    </citation>
    <scope>NUCLEOTIDE SEQUENCE [LARGE SCALE GENOMIC DNA]</scope>
    <source>
        <strain evidence="3">cv. Chaw 1501</strain>
        <tissue evidence="2">Young leaves</tissue>
    </source>
</reference>
<feature type="region of interest" description="Disordered" evidence="1">
    <location>
        <begin position="73"/>
        <end position="98"/>
    </location>
</feature>
<feature type="region of interest" description="Disordered" evidence="1">
    <location>
        <begin position="143"/>
        <end position="183"/>
    </location>
</feature>
<name>A0A3S3MMV5_9MAGN</name>
<dbReference type="EMBL" id="QPKB01000002">
    <property type="protein sequence ID" value="RWR76549.1"/>
    <property type="molecule type" value="Genomic_DNA"/>
</dbReference>
<accession>A0A3S3MMV5</accession>
<feature type="compositionally biased region" description="Basic and acidic residues" evidence="1">
    <location>
        <begin position="167"/>
        <end position="183"/>
    </location>
</feature>
<dbReference type="AlphaFoldDB" id="A0A3S3MMV5"/>
<comment type="caution">
    <text evidence="2">The sequence shown here is derived from an EMBL/GenBank/DDBJ whole genome shotgun (WGS) entry which is preliminary data.</text>
</comment>
<protein>
    <submittedName>
        <fullName evidence="2">Uncharacterized protein</fullName>
    </submittedName>
</protein>
<organism evidence="2 3">
    <name type="scientific">Cinnamomum micranthum f. kanehirae</name>
    <dbReference type="NCBI Taxonomy" id="337451"/>
    <lineage>
        <taxon>Eukaryota</taxon>
        <taxon>Viridiplantae</taxon>
        <taxon>Streptophyta</taxon>
        <taxon>Embryophyta</taxon>
        <taxon>Tracheophyta</taxon>
        <taxon>Spermatophyta</taxon>
        <taxon>Magnoliopsida</taxon>
        <taxon>Magnoliidae</taxon>
        <taxon>Laurales</taxon>
        <taxon>Lauraceae</taxon>
        <taxon>Cinnamomum</taxon>
    </lineage>
</organism>
<gene>
    <name evidence="2" type="ORF">CKAN_00499600</name>
</gene>
<evidence type="ECO:0000313" key="3">
    <source>
        <dbReference type="Proteomes" id="UP000283530"/>
    </source>
</evidence>
<keyword evidence="3" id="KW-1185">Reference proteome</keyword>
<proteinExistence type="predicted"/>
<sequence>MRNKSRSENCRIATHRYCLPSQLVHVVGKVVPSGSSSHWRRRRKGRDGPGAIFWLCPRTRSLKKGKRRPILGVPGLRSFRSGSTRNPDPEHPTLSPKFPSSCPKNLSYLSFLKSCTAHLLPLGQISSIAHSYPLLIIAHLGKPDSSGSKESSKKRIPLPLPNVPEENGDRAEKIETLQRLRRS</sequence>
<evidence type="ECO:0000256" key="1">
    <source>
        <dbReference type="SAM" id="MobiDB-lite"/>
    </source>
</evidence>
<dbReference type="Proteomes" id="UP000283530">
    <property type="component" value="Unassembled WGS sequence"/>
</dbReference>